<feature type="transmembrane region" description="Helical" evidence="1">
    <location>
        <begin position="58"/>
        <end position="77"/>
    </location>
</feature>
<feature type="transmembrane region" description="Helical" evidence="1">
    <location>
        <begin position="89"/>
        <end position="108"/>
    </location>
</feature>
<dbReference type="EMBL" id="MU005764">
    <property type="protein sequence ID" value="KAF2714306.1"/>
    <property type="molecule type" value="Genomic_DNA"/>
</dbReference>
<feature type="transmembrane region" description="Helical" evidence="1">
    <location>
        <begin position="114"/>
        <end position="134"/>
    </location>
</feature>
<evidence type="ECO:0008006" key="4">
    <source>
        <dbReference type="Google" id="ProtNLM"/>
    </source>
</evidence>
<gene>
    <name evidence="2" type="ORF">K504DRAFT_420035</name>
</gene>
<name>A0A6G1KN30_9PLEO</name>
<evidence type="ECO:0000313" key="3">
    <source>
        <dbReference type="Proteomes" id="UP000799428"/>
    </source>
</evidence>
<evidence type="ECO:0000313" key="2">
    <source>
        <dbReference type="EMBL" id="KAF2714306.1"/>
    </source>
</evidence>
<dbReference type="AlphaFoldDB" id="A0A6G1KN30"/>
<feature type="transmembrane region" description="Helical" evidence="1">
    <location>
        <begin position="21"/>
        <end position="38"/>
    </location>
</feature>
<accession>A0A6G1KN30</accession>
<keyword evidence="3" id="KW-1185">Reference proteome</keyword>
<evidence type="ECO:0000256" key="1">
    <source>
        <dbReference type="SAM" id="Phobius"/>
    </source>
</evidence>
<reference evidence="2" key="1">
    <citation type="journal article" date="2020" name="Stud. Mycol.">
        <title>101 Dothideomycetes genomes: a test case for predicting lifestyles and emergence of pathogens.</title>
        <authorList>
            <person name="Haridas S."/>
            <person name="Albert R."/>
            <person name="Binder M."/>
            <person name="Bloem J."/>
            <person name="Labutti K."/>
            <person name="Salamov A."/>
            <person name="Andreopoulos B."/>
            <person name="Baker S."/>
            <person name="Barry K."/>
            <person name="Bills G."/>
            <person name="Bluhm B."/>
            <person name="Cannon C."/>
            <person name="Castanera R."/>
            <person name="Culley D."/>
            <person name="Daum C."/>
            <person name="Ezra D."/>
            <person name="Gonzalez J."/>
            <person name="Henrissat B."/>
            <person name="Kuo A."/>
            <person name="Liang C."/>
            <person name="Lipzen A."/>
            <person name="Lutzoni F."/>
            <person name="Magnuson J."/>
            <person name="Mondo S."/>
            <person name="Nolan M."/>
            <person name="Ohm R."/>
            <person name="Pangilinan J."/>
            <person name="Park H.-J."/>
            <person name="Ramirez L."/>
            <person name="Alfaro M."/>
            <person name="Sun H."/>
            <person name="Tritt A."/>
            <person name="Yoshinaga Y."/>
            <person name="Zwiers L.-H."/>
            <person name="Turgeon B."/>
            <person name="Goodwin S."/>
            <person name="Spatafora J."/>
            <person name="Crous P."/>
            <person name="Grigoriev I."/>
        </authorList>
    </citation>
    <scope>NUCLEOTIDE SEQUENCE</scope>
    <source>
        <strain evidence="2">CBS 279.74</strain>
    </source>
</reference>
<dbReference type="Proteomes" id="UP000799428">
    <property type="component" value="Unassembled WGS sequence"/>
</dbReference>
<sequence length="137" mass="15266">MLAAPVTQNHWRGFVQRHGSIFLMLALQAYSTILSITGRVLRIGYGTDGRGVIGTSEILMFMMAITAILSWAYIYYLRTPGFHFADKEGLALLFLYRIAGFFCIRGFYYSLQDLALAEGTIINFIAPILAMLLAGTI</sequence>
<organism evidence="2 3">
    <name type="scientific">Pleomassaria siparia CBS 279.74</name>
    <dbReference type="NCBI Taxonomy" id="1314801"/>
    <lineage>
        <taxon>Eukaryota</taxon>
        <taxon>Fungi</taxon>
        <taxon>Dikarya</taxon>
        <taxon>Ascomycota</taxon>
        <taxon>Pezizomycotina</taxon>
        <taxon>Dothideomycetes</taxon>
        <taxon>Pleosporomycetidae</taxon>
        <taxon>Pleosporales</taxon>
        <taxon>Pleomassariaceae</taxon>
        <taxon>Pleomassaria</taxon>
    </lineage>
</organism>
<keyword evidence="1" id="KW-1133">Transmembrane helix</keyword>
<keyword evidence="1" id="KW-0812">Transmembrane</keyword>
<proteinExistence type="predicted"/>
<keyword evidence="1" id="KW-0472">Membrane</keyword>
<protein>
    <recommendedName>
        <fullName evidence="4">EamA domain-containing protein</fullName>
    </recommendedName>
</protein>